<gene>
    <name evidence="1" type="ORF">Vau01_124020</name>
</gene>
<sequence>MGHVHTACPELQAEHAFLGAHDDIGSAFGIADLRRDIPPAARGQALHVPDQTGGVELILQGAPQVTGPGDVRVAGGIRPGTAALVRHAPIMPGAGGG</sequence>
<name>A0A8J4E7T0_9ACTN</name>
<dbReference type="EMBL" id="BOPG01000135">
    <property type="protein sequence ID" value="GIJ64886.1"/>
    <property type="molecule type" value="Genomic_DNA"/>
</dbReference>
<evidence type="ECO:0000313" key="2">
    <source>
        <dbReference type="Proteomes" id="UP000612585"/>
    </source>
</evidence>
<evidence type="ECO:0000313" key="1">
    <source>
        <dbReference type="EMBL" id="GIJ64886.1"/>
    </source>
</evidence>
<reference evidence="1" key="1">
    <citation type="submission" date="2021-01" db="EMBL/GenBank/DDBJ databases">
        <title>Whole genome shotgun sequence of Virgisporangium aurantiacum NBRC 16421.</title>
        <authorList>
            <person name="Komaki H."/>
            <person name="Tamura T."/>
        </authorList>
    </citation>
    <scope>NUCLEOTIDE SEQUENCE</scope>
    <source>
        <strain evidence="1">NBRC 16421</strain>
    </source>
</reference>
<protein>
    <submittedName>
        <fullName evidence="1">Uncharacterized protein</fullName>
    </submittedName>
</protein>
<dbReference type="AlphaFoldDB" id="A0A8J4E7T0"/>
<organism evidence="1 2">
    <name type="scientific">Virgisporangium aurantiacum</name>
    <dbReference type="NCBI Taxonomy" id="175570"/>
    <lineage>
        <taxon>Bacteria</taxon>
        <taxon>Bacillati</taxon>
        <taxon>Actinomycetota</taxon>
        <taxon>Actinomycetes</taxon>
        <taxon>Micromonosporales</taxon>
        <taxon>Micromonosporaceae</taxon>
        <taxon>Virgisporangium</taxon>
    </lineage>
</organism>
<comment type="caution">
    <text evidence="1">The sequence shown here is derived from an EMBL/GenBank/DDBJ whole genome shotgun (WGS) entry which is preliminary data.</text>
</comment>
<dbReference type="Proteomes" id="UP000612585">
    <property type="component" value="Unassembled WGS sequence"/>
</dbReference>
<keyword evidence="2" id="KW-1185">Reference proteome</keyword>
<proteinExistence type="predicted"/>
<accession>A0A8J4E7T0</accession>